<evidence type="ECO:0000256" key="2">
    <source>
        <dbReference type="ARBA" id="ARBA00023224"/>
    </source>
</evidence>
<accession>A0ABZ0JUW2</accession>
<dbReference type="PANTHER" id="PTHR32089:SF65">
    <property type="entry name" value="CHEMOTAXIS SIGNAL TRANSDUCTION SYSTEM METHYL ACCEPTING SENSORY TRANSDUCER"/>
    <property type="match status" value="1"/>
</dbReference>
<dbReference type="Gene3D" id="1.10.287.950">
    <property type="entry name" value="Methyl-accepting chemotaxis protein"/>
    <property type="match status" value="1"/>
</dbReference>
<dbReference type="PRINTS" id="PR00260">
    <property type="entry name" value="CHEMTRNSDUCR"/>
</dbReference>
<dbReference type="SUPFAM" id="SSF58104">
    <property type="entry name" value="Methyl-accepting chemotaxis protein (MCP) signaling domain"/>
    <property type="match status" value="1"/>
</dbReference>
<dbReference type="Pfam" id="PF00015">
    <property type="entry name" value="MCPsignal"/>
    <property type="match status" value="1"/>
</dbReference>
<evidence type="ECO:0000256" key="5">
    <source>
        <dbReference type="SAM" id="MobiDB-lite"/>
    </source>
</evidence>
<feature type="domain" description="Methyl-accepting transducer" evidence="7">
    <location>
        <begin position="209"/>
        <end position="445"/>
    </location>
</feature>
<dbReference type="PROSITE" id="PS50885">
    <property type="entry name" value="HAMP"/>
    <property type="match status" value="1"/>
</dbReference>
<protein>
    <submittedName>
        <fullName evidence="9">Methyl-accepting chemotaxis protein</fullName>
    </submittedName>
</protein>
<keyword evidence="6" id="KW-0812">Transmembrane</keyword>
<evidence type="ECO:0000313" key="9">
    <source>
        <dbReference type="EMBL" id="WOT03973.1"/>
    </source>
</evidence>
<dbReference type="EMBL" id="CP136522">
    <property type="protein sequence ID" value="WOT03973.1"/>
    <property type="molecule type" value="Genomic_DNA"/>
</dbReference>
<evidence type="ECO:0000256" key="3">
    <source>
        <dbReference type="ARBA" id="ARBA00029447"/>
    </source>
</evidence>
<sequence length="484" mass="52081">MKQMNFRIIDGLLIKISLNGKFWTICALVTLFTVILASLNYTNVKQQLETTSMATAQASVDAYAQIASEQSLNGQALTDFAHQHGLSVSRISGSDRVNNTVSVTAPVAAEQLSYTVNVGDWEAAALATASNMVWLALLSLLPLYLLSYWIRTSLGSGLWDIYQAIKRLADGDLSTRLNFFGSDDFSIIAREIDRSADNMNEIALTITDNARTLTHAASEFENQAALSEQLTQAQHQFLDTVSVAMSQMTVAVEEVSKNASNTSEQTEQNSTQAANSKVKLAEAVDSIGMLTEKITSASVSVEDLSHAATKIGAVVTTINSISEQTNLLALNAAIEAARAGEQGRGFAVVADEVRTLASRTQQATVEIQTMIEGLQNGTQQLTHVTNDIVTQASKGREAIVLVSNDVDSMATSISTVFDMSLQIATSSEEQSVTAQEISSQLNDIRQQAQTIKETTESSIGIANDLNSTSKGMDKLLQQYTLASK</sequence>
<dbReference type="PANTHER" id="PTHR32089">
    <property type="entry name" value="METHYL-ACCEPTING CHEMOTAXIS PROTEIN MCPB"/>
    <property type="match status" value="1"/>
</dbReference>
<dbReference type="InterPro" id="IPR004090">
    <property type="entry name" value="Chemotax_Me-accpt_rcpt"/>
</dbReference>
<evidence type="ECO:0000259" key="8">
    <source>
        <dbReference type="PROSITE" id="PS50885"/>
    </source>
</evidence>
<feature type="transmembrane region" description="Helical" evidence="6">
    <location>
        <begin position="21"/>
        <end position="41"/>
    </location>
</feature>
<comment type="subcellular location">
    <subcellularLocation>
        <location evidence="1">Membrane</location>
    </subcellularLocation>
</comment>
<evidence type="ECO:0000259" key="7">
    <source>
        <dbReference type="PROSITE" id="PS50111"/>
    </source>
</evidence>
<evidence type="ECO:0000256" key="4">
    <source>
        <dbReference type="PROSITE-ProRule" id="PRU00284"/>
    </source>
</evidence>
<comment type="similarity">
    <text evidence="3">Belongs to the methyl-accepting chemotaxis (MCP) protein family.</text>
</comment>
<dbReference type="Pfam" id="PF00672">
    <property type="entry name" value="HAMP"/>
    <property type="match status" value="1"/>
</dbReference>
<dbReference type="SMART" id="SM00283">
    <property type="entry name" value="MA"/>
    <property type="match status" value="1"/>
</dbReference>
<gene>
    <name evidence="9" type="ORF">RGE70_11565</name>
</gene>
<keyword evidence="6" id="KW-0472">Membrane</keyword>
<evidence type="ECO:0000313" key="10">
    <source>
        <dbReference type="Proteomes" id="UP001529491"/>
    </source>
</evidence>
<evidence type="ECO:0000256" key="6">
    <source>
        <dbReference type="SAM" id="Phobius"/>
    </source>
</evidence>
<reference evidence="9 10" key="1">
    <citation type="submission" date="2023-10" db="EMBL/GenBank/DDBJ databases">
        <title>Complete genome sequence of Shewanella sp. DAU334.</title>
        <authorList>
            <person name="Lee Y.-S."/>
            <person name="Jeong H.-R."/>
            <person name="Hwang E.-J."/>
            <person name="Choi Y.-L."/>
            <person name="Kim G.-D."/>
        </authorList>
    </citation>
    <scope>NUCLEOTIDE SEQUENCE [LARGE SCALE GENOMIC DNA]</scope>
    <source>
        <strain evidence="9 10">DAU334</strain>
    </source>
</reference>
<feature type="domain" description="HAMP" evidence="8">
    <location>
        <begin position="152"/>
        <end position="204"/>
    </location>
</feature>
<evidence type="ECO:0000256" key="1">
    <source>
        <dbReference type="ARBA" id="ARBA00004370"/>
    </source>
</evidence>
<dbReference type="RefSeq" id="WP_310471604.1">
    <property type="nucleotide sequence ID" value="NZ_CP136522.1"/>
</dbReference>
<dbReference type="InterPro" id="IPR004089">
    <property type="entry name" value="MCPsignal_dom"/>
</dbReference>
<feature type="compositionally biased region" description="Polar residues" evidence="5">
    <location>
        <begin position="257"/>
        <end position="275"/>
    </location>
</feature>
<dbReference type="Proteomes" id="UP001529491">
    <property type="component" value="Chromosome"/>
</dbReference>
<dbReference type="InterPro" id="IPR003660">
    <property type="entry name" value="HAMP_dom"/>
</dbReference>
<dbReference type="PROSITE" id="PS50111">
    <property type="entry name" value="CHEMOTAXIS_TRANSDUC_2"/>
    <property type="match status" value="1"/>
</dbReference>
<proteinExistence type="inferred from homology"/>
<name>A0ABZ0JUW2_9GAMM</name>
<keyword evidence="2 4" id="KW-0807">Transducer</keyword>
<keyword evidence="6" id="KW-1133">Transmembrane helix</keyword>
<organism evidence="9 10">
    <name type="scientific">Shewanella youngdeokensis</name>
    <dbReference type="NCBI Taxonomy" id="2999068"/>
    <lineage>
        <taxon>Bacteria</taxon>
        <taxon>Pseudomonadati</taxon>
        <taxon>Pseudomonadota</taxon>
        <taxon>Gammaproteobacteria</taxon>
        <taxon>Alteromonadales</taxon>
        <taxon>Shewanellaceae</taxon>
        <taxon>Shewanella</taxon>
    </lineage>
</organism>
<keyword evidence="10" id="KW-1185">Reference proteome</keyword>
<feature type="transmembrane region" description="Helical" evidence="6">
    <location>
        <begin position="123"/>
        <end position="146"/>
    </location>
</feature>
<feature type="region of interest" description="Disordered" evidence="5">
    <location>
        <begin position="255"/>
        <end position="275"/>
    </location>
</feature>